<gene>
    <name evidence="6" type="ORF">C3K47_08840</name>
</gene>
<keyword evidence="7" id="KW-1185">Reference proteome</keyword>
<evidence type="ECO:0000256" key="2">
    <source>
        <dbReference type="PIRSR" id="PIRSR006232-1"/>
    </source>
</evidence>
<evidence type="ECO:0000313" key="7">
    <source>
        <dbReference type="Proteomes" id="UP000236893"/>
    </source>
</evidence>
<feature type="domain" description="Pirin N-terminal" evidence="4">
    <location>
        <begin position="13"/>
        <end position="120"/>
    </location>
</feature>
<dbReference type="AlphaFoldDB" id="A0A2S5A4X4"/>
<dbReference type="CDD" id="cd02910">
    <property type="entry name" value="cupin_Yhhw_N"/>
    <property type="match status" value="1"/>
</dbReference>
<proteinExistence type="inferred from homology"/>
<dbReference type="PIRSF" id="PIRSF006232">
    <property type="entry name" value="Pirin"/>
    <property type="match status" value="1"/>
</dbReference>
<accession>A0A2S5A4X4</accession>
<evidence type="ECO:0000313" key="6">
    <source>
        <dbReference type="EMBL" id="POY37153.1"/>
    </source>
</evidence>
<dbReference type="OrthoDB" id="321327at2"/>
<dbReference type="InterPro" id="IPR011051">
    <property type="entry name" value="RmlC_Cupin_sf"/>
</dbReference>
<dbReference type="InterPro" id="IPR003829">
    <property type="entry name" value="Pirin_N_dom"/>
</dbReference>
<comment type="cofactor">
    <cofactor evidence="2">
        <name>Fe cation</name>
        <dbReference type="ChEBI" id="CHEBI:24875"/>
    </cofactor>
    <text evidence="2">Binds 1 Fe cation per subunit.</text>
</comment>
<evidence type="ECO:0000259" key="5">
    <source>
        <dbReference type="Pfam" id="PF17954"/>
    </source>
</evidence>
<feature type="domain" description="Quercetin 2,3-dioxygenase C-terminal cupin" evidence="5">
    <location>
        <begin position="147"/>
        <end position="233"/>
    </location>
</feature>
<feature type="binding site" evidence="2">
    <location>
        <position position="60"/>
    </location>
    <ligand>
        <name>Fe cation</name>
        <dbReference type="ChEBI" id="CHEBI:24875"/>
    </ligand>
</feature>
<feature type="binding site" evidence="2">
    <location>
        <position position="58"/>
    </location>
    <ligand>
        <name>Fe cation</name>
        <dbReference type="ChEBI" id="CHEBI:24875"/>
    </ligand>
</feature>
<dbReference type="GO" id="GO:0046872">
    <property type="term" value="F:metal ion binding"/>
    <property type="evidence" value="ECO:0007669"/>
    <property type="project" value="UniProtKB-KW"/>
</dbReference>
<name>A0A2S5A4X4_9SPHI</name>
<comment type="caution">
    <text evidence="6">The sequence shown here is derived from an EMBL/GenBank/DDBJ whole genome shotgun (WGS) entry which is preliminary data.</text>
</comment>
<dbReference type="EMBL" id="PQVF01000005">
    <property type="protein sequence ID" value="POY37153.1"/>
    <property type="molecule type" value="Genomic_DNA"/>
</dbReference>
<dbReference type="SUPFAM" id="SSF51182">
    <property type="entry name" value="RmlC-like cupins"/>
    <property type="match status" value="1"/>
</dbReference>
<evidence type="ECO:0000259" key="4">
    <source>
        <dbReference type="Pfam" id="PF02678"/>
    </source>
</evidence>
<dbReference type="InterPro" id="IPR012093">
    <property type="entry name" value="Pirin"/>
</dbReference>
<feature type="binding site" evidence="2">
    <location>
        <position position="102"/>
    </location>
    <ligand>
        <name>Fe cation</name>
        <dbReference type="ChEBI" id="CHEBI:24875"/>
    </ligand>
</feature>
<feature type="binding site" evidence="2">
    <location>
        <position position="104"/>
    </location>
    <ligand>
        <name>Fe cation</name>
        <dbReference type="ChEBI" id="CHEBI:24875"/>
    </ligand>
</feature>
<dbReference type="InterPro" id="IPR041602">
    <property type="entry name" value="Quercetinase_C"/>
</dbReference>
<protein>
    <recommendedName>
        <fullName evidence="8">Pirin family protein</fullName>
    </recommendedName>
</protein>
<evidence type="ECO:0008006" key="8">
    <source>
        <dbReference type="Google" id="ProtNLM"/>
    </source>
</evidence>
<evidence type="ECO:0000256" key="3">
    <source>
        <dbReference type="RuleBase" id="RU003457"/>
    </source>
</evidence>
<dbReference type="Pfam" id="PF17954">
    <property type="entry name" value="Pirin_C_2"/>
    <property type="match status" value="1"/>
</dbReference>
<keyword evidence="2" id="KW-0479">Metal-binding</keyword>
<dbReference type="Proteomes" id="UP000236893">
    <property type="component" value="Unassembled WGS sequence"/>
</dbReference>
<dbReference type="PANTHER" id="PTHR43212">
    <property type="entry name" value="QUERCETIN 2,3-DIOXYGENASE"/>
    <property type="match status" value="1"/>
</dbReference>
<evidence type="ECO:0000256" key="1">
    <source>
        <dbReference type="ARBA" id="ARBA00008416"/>
    </source>
</evidence>
<keyword evidence="2" id="KW-0408">Iron</keyword>
<organism evidence="6 7">
    <name type="scientific">Solitalea longa</name>
    <dbReference type="NCBI Taxonomy" id="2079460"/>
    <lineage>
        <taxon>Bacteria</taxon>
        <taxon>Pseudomonadati</taxon>
        <taxon>Bacteroidota</taxon>
        <taxon>Sphingobacteriia</taxon>
        <taxon>Sphingobacteriales</taxon>
        <taxon>Sphingobacteriaceae</taxon>
        <taxon>Solitalea</taxon>
    </lineage>
</organism>
<sequence length="239" mass="26902">MKTVIHRANERGYNNLGWLKSYHSFSFGSFYDPAKVNFGLLRVLNDDTVAPGLGFGTHPHDNMEIVSIPLSGELRHQDSTGREEVIKTHDVQIMSAGSGIAHSEYNNSRDKEVKFLQVWVFPKERDIEPRYAQKTFLPIDRENKFSVVVSPNPEEGGVLINQDAWFSLGNFDENKTFSYNLNKPGNGIYVFVLSGNIEVEGVDLFERDAIGISDVGTINVKTNSFAELLIIEVPMDFKN</sequence>
<reference evidence="6 7" key="1">
    <citation type="submission" date="2018-01" db="EMBL/GenBank/DDBJ databases">
        <authorList>
            <person name="Gaut B.S."/>
            <person name="Morton B.R."/>
            <person name="Clegg M.T."/>
            <person name="Duvall M.R."/>
        </authorList>
    </citation>
    <scope>NUCLEOTIDE SEQUENCE [LARGE SCALE GENOMIC DNA]</scope>
    <source>
        <strain evidence="6 7">HR-AV</strain>
    </source>
</reference>
<dbReference type="InterPro" id="IPR014710">
    <property type="entry name" value="RmlC-like_jellyroll"/>
</dbReference>
<dbReference type="RefSeq" id="WP_103788763.1">
    <property type="nucleotide sequence ID" value="NZ_PQVF01000005.1"/>
</dbReference>
<dbReference type="PANTHER" id="PTHR43212:SF3">
    <property type="entry name" value="QUERCETIN 2,3-DIOXYGENASE"/>
    <property type="match status" value="1"/>
</dbReference>
<dbReference type="Gene3D" id="2.60.120.10">
    <property type="entry name" value="Jelly Rolls"/>
    <property type="match status" value="2"/>
</dbReference>
<comment type="similarity">
    <text evidence="1 3">Belongs to the pirin family.</text>
</comment>
<dbReference type="Pfam" id="PF02678">
    <property type="entry name" value="Pirin"/>
    <property type="match status" value="1"/>
</dbReference>